<accession>A0A2H4P765</accession>
<evidence type="ECO:0000256" key="1">
    <source>
        <dbReference type="SAM" id="MobiDB-lite"/>
    </source>
</evidence>
<sequence length="188" mass="21173">MRIEAPHQKLTLQSSDPSSDGRLEVYYDNRGEPYRQGISLSLERRDLDVSANVFLETWESRALRDLLLKLYPLQMPPVAPDGLLTTVADKIAAGEVVDATESAGETAQYIRDLVSASSLQDAYTGSQEEKQEWKKRALEAEAELRDLPTIEMVLLQAQRYAKATTDEERTHELGDLRNMIIHLPSDSK</sequence>
<proteinExistence type="predicted"/>
<evidence type="ECO:0000313" key="3">
    <source>
        <dbReference type="Proteomes" id="UP000241592"/>
    </source>
</evidence>
<reference evidence="2 3" key="1">
    <citation type="submission" date="2017-09" db="EMBL/GenBank/DDBJ databases">
        <authorList>
            <person name="Ehlers B."/>
            <person name="Leendertz F.H."/>
        </authorList>
    </citation>
    <scope>NUCLEOTIDE SEQUENCE [LARGE SCALE GENOMIC DNA]</scope>
</reference>
<organism evidence="2 3">
    <name type="scientific">Pseudomonas phage nickie</name>
    <dbReference type="NCBI Taxonomy" id="2048977"/>
    <lineage>
        <taxon>Viruses</taxon>
        <taxon>Duplodnaviria</taxon>
        <taxon>Heunggongvirae</taxon>
        <taxon>Uroviricota</taxon>
        <taxon>Caudoviricetes</taxon>
        <taxon>Nickievirus</taxon>
        <taxon>Nickievirus nickie</taxon>
    </lineage>
</organism>
<evidence type="ECO:0000313" key="2">
    <source>
        <dbReference type="EMBL" id="ATW58015.1"/>
    </source>
</evidence>
<feature type="region of interest" description="Disordered" evidence="1">
    <location>
        <begin position="1"/>
        <end position="23"/>
    </location>
</feature>
<dbReference type="Proteomes" id="UP000241592">
    <property type="component" value="Segment"/>
</dbReference>
<dbReference type="EMBL" id="MG018927">
    <property type="protein sequence ID" value="ATW58015.1"/>
    <property type="molecule type" value="Genomic_DNA"/>
</dbReference>
<protein>
    <submittedName>
        <fullName evidence="2">Uncharacterized protein</fullName>
    </submittedName>
</protein>
<name>A0A2H4P765_9CAUD</name>
<gene>
    <name evidence="2" type="ORF">CNR34_00082</name>
</gene>
<keyword evidence="3" id="KW-1185">Reference proteome</keyword>